<dbReference type="SUPFAM" id="SSF49373">
    <property type="entry name" value="Invasin/intimin cell-adhesion fragments"/>
    <property type="match status" value="14"/>
</dbReference>
<dbReference type="KEGG" id="lvi:G7068_11285"/>
<dbReference type="SMART" id="SM00634">
    <property type="entry name" value="BID_1"/>
    <property type="match status" value="6"/>
</dbReference>
<dbReference type="InterPro" id="IPR015217">
    <property type="entry name" value="Invasin_dom_3"/>
</dbReference>
<comment type="similarity">
    <text evidence="1">Belongs to the intimin/invasin family.</text>
</comment>
<reference evidence="4 5" key="1">
    <citation type="submission" date="2020-03" db="EMBL/GenBank/DDBJ databases">
        <title>Leucobacter sp. nov., isolated from beetles.</title>
        <authorList>
            <person name="Hyun D.-W."/>
            <person name="Bae J.-W."/>
        </authorList>
    </citation>
    <scope>NUCLEOTIDE SEQUENCE [LARGE SCALE GENOMIC DNA]</scope>
    <source>
        <strain evidence="4 5">HDW9C</strain>
    </source>
</reference>
<feature type="region of interest" description="Disordered" evidence="2">
    <location>
        <begin position="553"/>
        <end position="572"/>
    </location>
</feature>
<dbReference type="GO" id="GO:0005975">
    <property type="term" value="P:carbohydrate metabolic process"/>
    <property type="evidence" value="ECO:0007669"/>
    <property type="project" value="UniProtKB-ARBA"/>
</dbReference>
<evidence type="ECO:0000313" key="4">
    <source>
        <dbReference type="EMBL" id="QIK63704.1"/>
    </source>
</evidence>
<sequence length="1915" mass="197097">MLLSSIGLTAAPASAEQSPTDYGIYNVTLEGPPGGFALGDTGKVTFATYPTDESALPLRIYDGETIVRTLTMPNGLSLEGRFSGVDTCPGTGRNENIAYGMDGQPNGSVFYTNVVCEEIDNGNGTHSYQSSITYEVDRFFNITTALYGSINVKRTGPLAADAEVSISQNLTPGYEPSPGSQQTSKTQANPAPDLRASTIGASPDVVNLNTGSTSTITVQARDEFGTPLNVGGATLTGTSKDAANQDFGSLTPFQYAGGGKYTAQLTSTRSGVATVAYQIGGVAGTNTATVSFSAGTVDTGRSKTSYSVTTDPQPVKTGEHIVTVKLVDKYDNPVSGQGSSLAGTLTQLSGATLTPFTEDPTTPGTYLAKITSTQVGTALVSVTWATKPLTLSGNNRAEFVAGPVDTGHTKTSYSVSTGPQQVETGKHIVTVELVDADGNLVSGQAGALSGTLSGLAGATITGFSATTPGVYTAEVKSPTTSGTAKVAVNWGLNPVTLRGNGEALFEAGAVDLNNTAGKTNFTVSTTPQPVISGSHTVTVQLADKFGNPVTGKAGSLVPSTQNELGTGSVSPFSETAPGQYRATVTSSTSGGKVIKVAYNTATVGLLQNGNDTAVFIAGGVDLGHANTQYSVSDSDQVVGTGEHWVTVKLADSQGNPVSGQATGINATTTDDLGDGTIEDFAETSVKGTYTARVTSTISGAKKITAKFGSNAIRLSGNDKARFVATGVDLDNNNNQSNFTVSPGTASINGGSHTVTVLLADKYDNPVTGLAGKLEPSSAQSLGTGSISTFKEIGPGKYEARVTSSLVGDKVITVIFEGQVVKLQTNGNNTARFIAGGVDVGNSKTRYFVSGQEQPVGTGEHWVTVTLADASGNAVSGQATGITASTDNELGDGNIGLFTETATPGTYKAKVTSTVAGAKVITAKFGGSLISLDGNDTARFVSGDVDLENKDGKSAYFVSGGDQKVDSGAHTITVALADQYGNPVSDQQAKLTGSTRDSLGAGSITGFVESQVKGTYTATVTSTDVGNKVIMVVLGTESVKLQGNNTARFVAGDVDIDNKLGHTNYTVSTGPASIETGSHSVTVLLTDKYDNPVTKQAGLLKAATQDDLGSGTISTFQETVAGTYVAKVTSSLTGVKVITVTLGGQTVHLLQGGNSKATFISGGVDTGNAETKYSVSTGNRFVGTDKHTVTVSLADAQGDPVSGQQAGIRAATIDDLGDGDISDFTETTVKGTYTATVTSTVIGQKAITATYGANSVTLTGNGAANFIAGDVDVDNKEGKTSYTVSRGSVATGSGEHTITIKLADKYGNGVSMQSSQLEARTIDPLGTGSISKFSETATPGTYTAKITSSVGGTKIVTVTFSGANVSLENNGNDRAVFAAGGVDVDHSSTRFYVSGFERPVDTGEHTVTVLLADSGGKPVSGQANGINAATSDNLGNGGFSSFSETAAGVYTATVRSTVPGAKVVTTSFGGSAVTLGGNDTALFVSGTVDRGNTSATNYRVSTGAQEVGTGTHTITVTLADKYGNAVVGQASALGASTNGQLGAGFISAFNEGSTAGTYTARITSTLSGGKTIKVMHDGAAVSPGGTAANPANTVALFASTSVDLENSSSAYEVSTGEQPVVSGKHEVKVTLADVYGNPATGQAAKLKAATSDPLGTGKVTAFTETKTAGTYVASVSSSVVGSKVMSATYNAQGITGKKNLTAKFKANPDDSKLPVPVCTPPRKTAVFRDTPLTHKFYKEIDWMSCMGYSTGWRQPVGKPLYKPQDNLSREAMAAFIFRMEAPKSYRAPKVSPFADMKPGDPFYREISWMFESGLSTGWYDPAGKPTFRPKQNPTREAMAAFIYRLESPQNYKAPTVSPMADMAPGMKFYQEISWMYDVKLSTGNRTANGKEYWPKENLSRQAMAAFIYRLVLDYRK</sequence>
<evidence type="ECO:0000259" key="3">
    <source>
        <dbReference type="PROSITE" id="PS51272"/>
    </source>
</evidence>
<dbReference type="InterPro" id="IPR003344">
    <property type="entry name" value="Big_1_dom"/>
</dbReference>
<dbReference type="EMBL" id="CP049863">
    <property type="protein sequence ID" value="QIK63704.1"/>
    <property type="molecule type" value="Genomic_DNA"/>
</dbReference>
<evidence type="ECO:0000313" key="5">
    <source>
        <dbReference type="Proteomes" id="UP000502677"/>
    </source>
</evidence>
<accession>A0A6G7XGH3</accession>
<proteinExistence type="inferred from homology"/>
<gene>
    <name evidence="4" type="ORF">G7068_11285</name>
</gene>
<dbReference type="RefSeq" id="WP_166292047.1">
    <property type="nucleotide sequence ID" value="NZ_CP049863.1"/>
</dbReference>
<keyword evidence="5" id="KW-1185">Reference proteome</keyword>
<dbReference type="Gene3D" id="2.60.40.10">
    <property type="entry name" value="Immunoglobulins"/>
    <property type="match status" value="14"/>
</dbReference>
<dbReference type="InterPro" id="IPR008964">
    <property type="entry name" value="Invasin/intimin_cell_adhesion"/>
</dbReference>
<evidence type="ECO:0000256" key="1">
    <source>
        <dbReference type="ARBA" id="ARBA00010116"/>
    </source>
</evidence>
<feature type="domain" description="SLH" evidence="3">
    <location>
        <begin position="1722"/>
        <end position="1787"/>
    </location>
</feature>
<feature type="region of interest" description="Disordered" evidence="2">
    <location>
        <begin position="169"/>
        <end position="205"/>
    </location>
</feature>
<feature type="compositionally biased region" description="Polar residues" evidence="2">
    <location>
        <begin position="178"/>
        <end position="189"/>
    </location>
</feature>
<protein>
    <recommendedName>
        <fullName evidence="3">SLH domain-containing protein</fullName>
    </recommendedName>
</protein>
<organism evidence="4 5">
    <name type="scientific">Leucobacter viscericola</name>
    <dbReference type="NCBI Taxonomy" id="2714935"/>
    <lineage>
        <taxon>Bacteria</taxon>
        <taxon>Bacillati</taxon>
        <taxon>Actinomycetota</taxon>
        <taxon>Actinomycetes</taxon>
        <taxon>Micrococcales</taxon>
        <taxon>Microbacteriaceae</taxon>
        <taxon>Leucobacter</taxon>
    </lineage>
</organism>
<dbReference type="Pfam" id="PF09134">
    <property type="entry name" value="Invasin_D3"/>
    <property type="match status" value="1"/>
</dbReference>
<feature type="domain" description="SLH" evidence="3">
    <location>
        <begin position="1788"/>
        <end position="1855"/>
    </location>
</feature>
<evidence type="ECO:0000256" key="2">
    <source>
        <dbReference type="SAM" id="MobiDB-lite"/>
    </source>
</evidence>
<dbReference type="Proteomes" id="UP000502677">
    <property type="component" value="Chromosome"/>
</dbReference>
<dbReference type="PROSITE" id="PS51272">
    <property type="entry name" value="SLH"/>
    <property type="match status" value="2"/>
</dbReference>
<dbReference type="InterPro" id="IPR001119">
    <property type="entry name" value="SLH_dom"/>
</dbReference>
<dbReference type="InterPro" id="IPR013783">
    <property type="entry name" value="Ig-like_fold"/>
</dbReference>
<name>A0A6G7XGH3_9MICO</name>
<feature type="compositionally biased region" description="Polar residues" evidence="2">
    <location>
        <begin position="557"/>
        <end position="572"/>
    </location>
</feature>